<protein>
    <submittedName>
        <fullName evidence="1">Uncharacterized protein</fullName>
    </submittedName>
</protein>
<accession>A0A0U2UC85</accession>
<proteinExistence type="predicted"/>
<dbReference type="KEGG" id="pnp:IJ22_34940"/>
<evidence type="ECO:0000313" key="1">
    <source>
        <dbReference type="EMBL" id="ALS23832.1"/>
    </source>
</evidence>
<gene>
    <name evidence="1" type="ORF">IJ22_34940</name>
</gene>
<dbReference type="STRING" id="162209.IJ22_34940"/>
<organism evidence="1 2">
    <name type="scientific">Paenibacillus naphthalenovorans</name>
    <dbReference type="NCBI Taxonomy" id="162209"/>
    <lineage>
        <taxon>Bacteria</taxon>
        <taxon>Bacillati</taxon>
        <taxon>Bacillota</taxon>
        <taxon>Bacilli</taxon>
        <taxon>Bacillales</taxon>
        <taxon>Paenibacillaceae</taxon>
        <taxon>Paenibacillus</taxon>
    </lineage>
</organism>
<dbReference type="Proteomes" id="UP000061660">
    <property type="component" value="Chromosome"/>
</dbReference>
<dbReference type="EMBL" id="CP013652">
    <property type="protein sequence ID" value="ALS23832.1"/>
    <property type="molecule type" value="Genomic_DNA"/>
</dbReference>
<reference evidence="1 2" key="2">
    <citation type="journal article" date="2016" name="Genome Announc.">
        <title>Complete Genome Sequences of Two Interactive Moderate Thermophiles, Paenibacillus napthalenovorans 32O-Y and Paenibacillus sp. 32O-W.</title>
        <authorList>
            <person name="Butler R.R.III."/>
            <person name="Wang J."/>
            <person name="Stark B.C."/>
            <person name="Pombert J.F."/>
        </authorList>
    </citation>
    <scope>NUCLEOTIDE SEQUENCE [LARGE SCALE GENOMIC DNA]</scope>
    <source>
        <strain evidence="1 2">32O-Y</strain>
    </source>
</reference>
<keyword evidence="2" id="KW-1185">Reference proteome</keyword>
<dbReference type="PATRIC" id="fig|162209.4.peg.3712"/>
<reference evidence="2" key="1">
    <citation type="submission" date="2015-12" db="EMBL/GenBank/DDBJ databases">
        <title>Complete genome sequences of two moderately thermophilic Paenibacillus species.</title>
        <authorList>
            <person name="Butler R.III."/>
            <person name="Wang J."/>
            <person name="Stark B.C."/>
            <person name="Pombert J.-F."/>
        </authorList>
    </citation>
    <scope>NUCLEOTIDE SEQUENCE [LARGE SCALE GENOMIC DNA]</scope>
    <source>
        <strain evidence="2">32O-Y</strain>
    </source>
</reference>
<evidence type="ECO:0000313" key="2">
    <source>
        <dbReference type="Proteomes" id="UP000061660"/>
    </source>
</evidence>
<dbReference type="RefSeq" id="WP_062409667.1">
    <property type="nucleotide sequence ID" value="NZ_BJCS01000005.1"/>
</dbReference>
<name>A0A0U2UC85_9BACL</name>
<dbReference type="AlphaFoldDB" id="A0A0U2UC85"/>
<sequence length="149" mass="16055">MTGTLTIQKPYIDWKENNTFTVVVEPKGCTLDKFKWTMSGNGGSITMPPAGAADNGWYKNTSGNTNGYLFTFNNALKQYPGSIQSGKVTVTFTALDSCGTESVIGPKDFEIGSLPPNNPPELRVSFTNASGEEIGQAIVGDTMMLRVFL</sequence>